<feature type="chain" id="PRO_5044702858" evidence="4">
    <location>
        <begin position="24"/>
        <end position="544"/>
    </location>
</feature>
<dbReference type="PANTHER" id="PTHR45712:SF22">
    <property type="entry name" value="INSULIN-LIKE GROWTH FACTOR-BINDING PROTEIN COMPLEX ACID LABILE SUBUNIT"/>
    <property type="match status" value="1"/>
</dbReference>
<dbReference type="PROSITE" id="PS51450">
    <property type="entry name" value="LRR"/>
    <property type="match status" value="5"/>
</dbReference>
<dbReference type="OMA" id="QTHARCA"/>
<dbReference type="InterPro" id="IPR032675">
    <property type="entry name" value="LRR_dom_sf"/>
</dbReference>
<dbReference type="InterPro" id="IPR050333">
    <property type="entry name" value="SLRP"/>
</dbReference>
<organism evidence="5 7">
    <name type="scientific">Biomphalaria glabrata</name>
    <name type="common">Bloodfluke planorb</name>
    <name type="synonym">Freshwater snail</name>
    <dbReference type="NCBI Taxonomy" id="6526"/>
    <lineage>
        <taxon>Eukaryota</taxon>
        <taxon>Metazoa</taxon>
        <taxon>Spiralia</taxon>
        <taxon>Lophotrochozoa</taxon>
        <taxon>Mollusca</taxon>
        <taxon>Gastropoda</taxon>
        <taxon>Heterobranchia</taxon>
        <taxon>Euthyneura</taxon>
        <taxon>Panpulmonata</taxon>
        <taxon>Hygrophila</taxon>
        <taxon>Lymnaeoidea</taxon>
        <taxon>Planorbidae</taxon>
        <taxon>Biomphalaria</taxon>
    </lineage>
</organism>
<evidence type="ECO:0000256" key="2">
    <source>
        <dbReference type="ARBA" id="ARBA00022737"/>
    </source>
</evidence>
<dbReference type="Gene3D" id="3.80.10.10">
    <property type="entry name" value="Ribonuclease Inhibitor"/>
    <property type="match status" value="3"/>
</dbReference>
<evidence type="ECO:0000313" key="5">
    <source>
        <dbReference type="Proteomes" id="UP001165740"/>
    </source>
</evidence>
<evidence type="ECO:0000313" key="7">
    <source>
        <dbReference type="RefSeq" id="XP_055889425.1"/>
    </source>
</evidence>
<dbReference type="Pfam" id="PF00560">
    <property type="entry name" value="LRR_1"/>
    <property type="match status" value="1"/>
</dbReference>
<evidence type="ECO:0000256" key="3">
    <source>
        <dbReference type="SAM" id="Phobius"/>
    </source>
</evidence>
<dbReference type="InterPro" id="IPR003591">
    <property type="entry name" value="Leu-rich_rpt_typical-subtyp"/>
</dbReference>
<evidence type="ECO:0000313" key="6">
    <source>
        <dbReference type="RefSeq" id="XP_055889423.1"/>
    </source>
</evidence>
<evidence type="ECO:0000256" key="4">
    <source>
        <dbReference type="SAM" id="SignalP"/>
    </source>
</evidence>
<dbReference type="OrthoDB" id="6099413at2759"/>
<dbReference type="GeneID" id="106078764"/>
<protein>
    <submittedName>
        <fullName evidence="6 7">Leucine-rich repeat transmembrane neuronal protein 3-like</fullName>
    </submittedName>
</protein>
<keyword evidence="3" id="KW-0812">Transmembrane</keyword>
<dbReference type="PRINTS" id="PR00019">
    <property type="entry name" value="LEURICHRPT"/>
</dbReference>
<dbReference type="AlphaFoldDB" id="A0A9W3AQ75"/>
<sequence>MVSHDILKYFALLIASIIAFSSSLQEPKCDNALDNRGLNVWNCSSRDIIDFEFLKGQIPGNVEVLDFSRNRFTELPSIEESPDCDRESPCENNTKNLCRRDILFGRNEINRFKDDALHNLVCLRTLDLSYNELTSKIFHPNTFQEGAHHLQTLNLSGNKLGDLPDHVLGSPFLRSLRVLDLSNASLLSISRSSVDDLGELRLLNLSYNSLKEIHNQTFKGLTNLEFLDLRHNQLEVIDRETFGDLVNLKELWLSYNNIREIHVNAFYNDTTLERLHLENNRFHSIPYSAINKLPLLHTLNLKGNPIVAVTRDSQENKVRSLILDNTPLTSLQSYALASFSSLEYLFISHTKLKSIHPKIFGDHPPKLKEVVLESNHIATLASESLPWQQMSTLRLDGNPIECNYSVAWIISSPALKGRLICSAPPQLAGKELKYLNAEDLQRYISFDNILILILVPASSPFLAICGFLIWKRRRHFTCCGPQVGGQYVSVFTRDANGSGEDAVSVEMKVQFSRLKSVSNEGAKDKRALIKFESLPQREDEEDEI</sequence>
<dbReference type="SMART" id="SM00369">
    <property type="entry name" value="LRR_TYP"/>
    <property type="match status" value="10"/>
</dbReference>
<keyword evidence="1" id="KW-0433">Leucine-rich repeat</keyword>
<keyword evidence="2" id="KW-0677">Repeat</keyword>
<accession>A0A9W3AQ75</accession>
<dbReference type="Pfam" id="PF13855">
    <property type="entry name" value="LRR_8"/>
    <property type="match status" value="2"/>
</dbReference>
<keyword evidence="4" id="KW-0732">Signal</keyword>
<dbReference type="SUPFAM" id="SSF52058">
    <property type="entry name" value="L domain-like"/>
    <property type="match status" value="1"/>
</dbReference>
<name>A0A9W3AQ75_BIOGL</name>
<keyword evidence="3" id="KW-1133">Transmembrane helix</keyword>
<dbReference type="Pfam" id="PF13516">
    <property type="entry name" value="LRR_6"/>
    <property type="match status" value="2"/>
</dbReference>
<proteinExistence type="predicted"/>
<feature type="signal peptide" evidence="4">
    <location>
        <begin position="1"/>
        <end position="23"/>
    </location>
</feature>
<dbReference type="RefSeq" id="XP_055889423.1">
    <property type="nucleotide sequence ID" value="XM_056033448.1"/>
</dbReference>
<keyword evidence="3" id="KW-0472">Membrane</keyword>
<dbReference type="InterPro" id="IPR001611">
    <property type="entry name" value="Leu-rich_rpt"/>
</dbReference>
<dbReference type="Proteomes" id="UP001165740">
    <property type="component" value="Chromosome 6"/>
</dbReference>
<dbReference type="PANTHER" id="PTHR45712">
    <property type="entry name" value="AGAP008170-PA"/>
    <property type="match status" value="1"/>
</dbReference>
<feature type="transmembrane region" description="Helical" evidence="3">
    <location>
        <begin position="449"/>
        <end position="470"/>
    </location>
</feature>
<dbReference type="RefSeq" id="XP_055889425.1">
    <property type="nucleotide sequence ID" value="XM_056033450.1"/>
</dbReference>
<reference evidence="6 7" key="1">
    <citation type="submission" date="2025-04" db="UniProtKB">
        <authorList>
            <consortium name="RefSeq"/>
        </authorList>
    </citation>
    <scope>IDENTIFICATION</scope>
</reference>
<keyword evidence="5" id="KW-1185">Reference proteome</keyword>
<evidence type="ECO:0000256" key="1">
    <source>
        <dbReference type="ARBA" id="ARBA00022614"/>
    </source>
</evidence>
<gene>
    <name evidence="6 7" type="primary">LOC106078764</name>
</gene>